<evidence type="ECO:0000313" key="3">
    <source>
        <dbReference type="EMBL" id="MFC4853970.1"/>
    </source>
</evidence>
<evidence type="ECO:0000259" key="2">
    <source>
        <dbReference type="PROSITE" id="PS51534"/>
    </source>
</evidence>
<dbReference type="RefSeq" id="WP_378055932.1">
    <property type="nucleotide sequence ID" value="NZ_JBHSIS010000005.1"/>
</dbReference>
<feature type="region of interest" description="Disordered" evidence="1">
    <location>
        <begin position="226"/>
        <end position="296"/>
    </location>
</feature>
<dbReference type="InterPro" id="IPR035897">
    <property type="entry name" value="Toll_tir_struct_dom_sf"/>
</dbReference>
<reference evidence="4" key="1">
    <citation type="journal article" date="2019" name="Int. J. Syst. Evol. Microbiol.">
        <title>The Global Catalogue of Microorganisms (GCM) 10K type strain sequencing project: providing services to taxonomists for standard genome sequencing and annotation.</title>
        <authorList>
            <consortium name="The Broad Institute Genomics Platform"/>
            <consortium name="The Broad Institute Genome Sequencing Center for Infectious Disease"/>
            <person name="Wu L."/>
            <person name="Ma J."/>
        </authorList>
    </citation>
    <scope>NUCLEOTIDE SEQUENCE [LARGE SCALE GENOMIC DNA]</scope>
    <source>
        <strain evidence="4">ZS-22-S1</strain>
    </source>
</reference>
<feature type="domain" description="SEFIR" evidence="2">
    <location>
        <begin position="10"/>
        <end position="149"/>
    </location>
</feature>
<gene>
    <name evidence="3" type="ORF">ACFPCV_10685</name>
</gene>
<evidence type="ECO:0000256" key="1">
    <source>
        <dbReference type="SAM" id="MobiDB-lite"/>
    </source>
</evidence>
<accession>A0ABV9RX84</accession>
<dbReference type="Gene3D" id="3.40.50.10140">
    <property type="entry name" value="Toll/interleukin-1 receptor homology (TIR) domain"/>
    <property type="match status" value="1"/>
</dbReference>
<sequence>MTSDDGRSEVPTIFLSYAHDDDNHMTDVLELSRLLETSGIAVEFDLWRADYRQDWYAWALREIRAADFVIVVASPKYRAVGDGSADGDEHRGVQAEAAAIRELLYRDRKTWLSKILPVILPGRSTDDLPEFVQPVTASHFIIETITDSGAEGLLRVLTRQPRHVRPPRGEVPALLPKQVFSPVLRKFRWPMVKVRRTIALVATLLLTASVLALPGSKLPAAEVNADHAGETPEGDSPAHGGTTTTSPSHERPSAGTAWPGPTGTSGTGDRSRRAPAPDGEEWDAPVMPEGVPTDEMPSHQGVLDVMSVGHSFTADVDRITVTVRNTDPDDVLIRQIDVFVDDVRNGHDWGDGGPWHFVVSRDMDAGAPGYDGSSRVHGTIRMSGTEFRQPLVGRGHFDGMSLSWRRLLTFSPQRFITAAESLTIVIDVPLTHLLQSIRPDQTVGPVAEVTLDPQYGAVFTRVDLWTPDDHSFACDYIRRPEDKPVCDQVDPAAAVEFPG</sequence>
<dbReference type="Pfam" id="PF08357">
    <property type="entry name" value="SEFIR"/>
    <property type="match status" value="1"/>
</dbReference>
<comment type="caution">
    <text evidence="3">The sequence shown here is derived from an EMBL/GenBank/DDBJ whole genome shotgun (WGS) entry which is preliminary data.</text>
</comment>
<protein>
    <submittedName>
        <fullName evidence="3">Toll/interleukin-1 receptor domain-containing protein</fullName>
    </submittedName>
</protein>
<organism evidence="3 4">
    <name type="scientific">Actinophytocola glycyrrhizae</name>
    <dbReference type="NCBI Taxonomy" id="2044873"/>
    <lineage>
        <taxon>Bacteria</taxon>
        <taxon>Bacillati</taxon>
        <taxon>Actinomycetota</taxon>
        <taxon>Actinomycetes</taxon>
        <taxon>Pseudonocardiales</taxon>
        <taxon>Pseudonocardiaceae</taxon>
    </lineage>
</organism>
<keyword evidence="4" id="KW-1185">Reference proteome</keyword>
<evidence type="ECO:0000313" key="4">
    <source>
        <dbReference type="Proteomes" id="UP001595859"/>
    </source>
</evidence>
<keyword evidence="3" id="KW-0675">Receptor</keyword>
<dbReference type="InterPro" id="IPR013568">
    <property type="entry name" value="SEFIR_dom"/>
</dbReference>
<name>A0ABV9RX84_9PSEU</name>
<dbReference type="Proteomes" id="UP001595859">
    <property type="component" value="Unassembled WGS sequence"/>
</dbReference>
<dbReference type="EMBL" id="JBHSIS010000005">
    <property type="protein sequence ID" value="MFC4853970.1"/>
    <property type="molecule type" value="Genomic_DNA"/>
</dbReference>
<dbReference type="SUPFAM" id="SSF52200">
    <property type="entry name" value="Toll/Interleukin receptor TIR domain"/>
    <property type="match status" value="1"/>
</dbReference>
<dbReference type="PROSITE" id="PS51534">
    <property type="entry name" value="SEFIR"/>
    <property type="match status" value="1"/>
</dbReference>
<proteinExistence type="predicted"/>